<dbReference type="SUPFAM" id="SSF141868">
    <property type="entry name" value="EAL domain-like"/>
    <property type="match status" value="1"/>
</dbReference>
<protein>
    <submittedName>
        <fullName evidence="2">Diguanylate phosphodiesterase</fullName>
    </submittedName>
</protein>
<dbReference type="OrthoDB" id="23692at2"/>
<dbReference type="PROSITE" id="PS50883">
    <property type="entry name" value="EAL"/>
    <property type="match status" value="1"/>
</dbReference>
<accession>A0A086XSL4</accession>
<dbReference type="GO" id="GO:0071111">
    <property type="term" value="F:cyclic-guanylate-specific phosphodiesterase activity"/>
    <property type="evidence" value="ECO:0007669"/>
    <property type="project" value="InterPro"/>
</dbReference>
<name>A0A086XSL4_9RHOB</name>
<dbReference type="PANTHER" id="PTHR33121">
    <property type="entry name" value="CYCLIC DI-GMP PHOSPHODIESTERASE PDEF"/>
    <property type="match status" value="1"/>
</dbReference>
<dbReference type="PANTHER" id="PTHR33121:SF79">
    <property type="entry name" value="CYCLIC DI-GMP PHOSPHODIESTERASE PDED-RELATED"/>
    <property type="match status" value="1"/>
</dbReference>
<dbReference type="AlphaFoldDB" id="A0A086XSL4"/>
<comment type="caution">
    <text evidence="2">The sequence shown here is derived from an EMBL/GenBank/DDBJ whole genome shotgun (WGS) entry which is preliminary data.</text>
</comment>
<evidence type="ECO:0000313" key="3">
    <source>
        <dbReference type="Proteomes" id="UP000028824"/>
    </source>
</evidence>
<dbReference type="STRING" id="1105367.CG50_06880"/>
<dbReference type="InterPro" id="IPR050706">
    <property type="entry name" value="Cyclic-di-GMP_PDE-like"/>
</dbReference>
<dbReference type="eggNOG" id="COG2200">
    <property type="taxonomic scope" value="Bacteria"/>
</dbReference>
<dbReference type="EMBL" id="JFZB01000029">
    <property type="protein sequence ID" value="KFI25014.1"/>
    <property type="molecule type" value="Genomic_DNA"/>
</dbReference>
<gene>
    <name evidence="2" type="ORF">CG50_06880</name>
</gene>
<reference evidence="2 3" key="1">
    <citation type="submission" date="2014-03" db="EMBL/GenBank/DDBJ databases">
        <title>Genome of Paenirhodobacter enshiensis DW2-9.</title>
        <authorList>
            <person name="Wang D."/>
            <person name="Wang G."/>
        </authorList>
    </citation>
    <scope>NUCLEOTIDE SEQUENCE [LARGE SCALE GENOMIC DNA]</scope>
    <source>
        <strain evidence="2 3">DW2-9</strain>
    </source>
</reference>
<dbReference type="InterPro" id="IPR001633">
    <property type="entry name" value="EAL_dom"/>
</dbReference>
<dbReference type="Proteomes" id="UP000028824">
    <property type="component" value="Unassembled WGS sequence"/>
</dbReference>
<proteinExistence type="predicted"/>
<organism evidence="2 3">
    <name type="scientific">Paenirhodobacter enshiensis</name>
    <dbReference type="NCBI Taxonomy" id="1105367"/>
    <lineage>
        <taxon>Bacteria</taxon>
        <taxon>Pseudomonadati</taxon>
        <taxon>Pseudomonadota</taxon>
        <taxon>Alphaproteobacteria</taxon>
        <taxon>Rhodobacterales</taxon>
        <taxon>Rhodobacter group</taxon>
        <taxon>Paenirhodobacter</taxon>
    </lineage>
</organism>
<dbReference type="Pfam" id="PF00563">
    <property type="entry name" value="EAL"/>
    <property type="match status" value="1"/>
</dbReference>
<feature type="domain" description="EAL" evidence="1">
    <location>
        <begin position="32"/>
        <end position="282"/>
    </location>
</feature>
<dbReference type="SMART" id="SM00052">
    <property type="entry name" value="EAL"/>
    <property type="match status" value="1"/>
</dbReference>
<dbReference type="InterPro" id="IPR035919">
    <property type="entry name" value="EAL_sf"/>
</dbReference>
<dbReference type="Gene3D" id="3.20.20.450">
    <property type="entry name" value="EAL domain"/>
    <property type="match status" value="1"/>
</dbReference>
<dbReference type="RefSeq" id="WP_051909977.1">
    <property type="nucleotide sequence ID" value="NZ_JFZB01000029.1"/>
</dbReference>
<sequence length="285" mass="31623">MKDREFVRNRESAILAGKPHANPLDVAIALRDQDVIDMVETAIRRRNVMLAYQPVVRAAQPDQVAFYEGLLRVLDEAGRIIPARDFISRVEQGGLGRHLDTLALELGLDALARTPALRLAINMSARSIGNALWLQVLDDGLSRDPTLGERLILEITESSAIEMPEQVAAFMARMQSRGVSFALDDFGAGYTSFRYLRDFYFDILKIDGQFISGIDHDPDNQVLMAALLSIAEHFEMLTVAECVETAAEAAYLTHLGIDCLQGYHFGAPAIAVPWQRDGPRNSRRA</sequence>
<keyword evidence="3" id="KW-1185">Reference proteome</keyword>
<evidence type="ECO:0000313" key="2">
    <source>
        <dbReference type="EMBL" id="KFI25014.1"/>
    </source>
</evidence>
<dbReference type="CDD" id="cd01948">
    <property type="entry name" value="EAL"/>
    <property type="match status" value="1"/>
</dbReference>
<evidence type="ECO:0000259" key="1">
    <source>
        <dbReference type="PROSITE" id="PS50883"/>
    </source>
</evidence>